<dbReference type="EMBL" id="JACIJE010000019">
    <property type="protein sequence ID" value="MBB5691838.1"/>
    <property type="molecule type" value="Genomic_DNA"/>
</dbReference>
<dbReference type="SUPFAM" id="SSF46955">
    <property type="entry name" value="Putative DNA-binding domain"/>
    <property type="match status" value="1"/>
</dbReference>
<dbReference type="SUPFAM" id="SSF53335">
    <property type="entry name" value="S-adenosyl-L-methionine-dependent methyltransferases"/>
    <property type="match status" value="1"/>
</dbReference>
<dbReference type="GO" id="GO:0003677">
    <property type="term" value="F:DNA binding"/>
    <property type="evidence" value="ECO:0007669"/>
    <property type="project" value="InterPro"/>
</dbReference>
<dbReference type="InterPro" id="IPR002941">
    <property type="entry name" value="DNA_methylase_N4/N6"/>
</dbReference>
<dbReference type="InterPro" id="IPR029063">
    <property type="entry name" value="SAM-dependent_MTases_sf"/>
</dbReference>
<dbReference type="AlphaFoldDB" id="A0A840XT30"/>
<comment type="catalytic activity">
    <reaction evidence="3">
        <text>a 2'-deoxyadenosine in DNA + S-adenosyl-L-methionine = an N(6)-methyl-2'-deoxyadenosine in DNA + S-adenosyl-L-homocysteine + H(+)</text>
        <dbReference type="Rhea" id="RHEA:15197"/>
        <dbReference type="Rhea" id="RHEA-COMP:12418"/>
        <dbReference type="Rhea" id="RHEA-COMP:12419"/>
        <dbReference type="ChEBI" id="CHEBI:15378"/>
        <dbReference type="ChEBI" id="CHEBI:57856"/>
        <dbReference type="ChEBI" id="CHEBI:59789"/>
        <dbReference type="ChEBI" id="CHEBI:90615"/>
        <dbReference type="ChEBI" id="CHEBI:90616"/>
        <dbReference type="EC" id="2.1.1.72"/>
    </reaction>
</comment>
<dbReference type="RefSeq" id="WP_184487217.1">
    <property type="nucleotide sequence ID" value="NZ_JAAEDJ010000050.1"/>
</dbReference>
<comment type="similarity">
    <text evidence="4">Belongs to the N(4)/N(6)-methyltransferase family.</text>
</comment>
<dbReference type="GO" id="GO:0009007">
    <property type="term" value="F:site-specific DNA-methyltransferase (adenine-specific) activity"/>
    <property type="evidence" value="ECO:0007669"/>
    <property type="project" value="UniProtKB-EC"/>
</dbReference>
<evidence type="ECO:0000256" key="3">
    <source>
        <dbReference type="ARBA" id="ARBA00047942"/>
    </source>
</evidence>
<evidence type="ECO:0000256" key="2">
    <source>
        <dbReference type="ARBA" id="ARBA00022679"/>
    </source>
</evidence>
<dbReference type="InterPro" id="IPR009061">
    <property type="entry name" value="DNA-bd_dom_put_sf"/>
</dbReference>
<dbReference type="Pfam" id="PF12728">
    <property type="entry name" value="HTH_17"/>
    <property type="match status" value="1"/>
</dbReference>
<dbReference type="NCBIfam" id="TIGR01764">
    <property type="entry name" value="excise"/>
    <property type="match status" value="1"/>
</dbReference>
<keyword evidence="1" id="KW-0489">Methyltransferase</keyword>
<dbReference type="PRINTS" id="PR00508">
    <property type="entry name" value="S21N4MTFRASE"/>
</dbReference>
<evidence type="ECO:0000313" key="8">
    <source>
        <dbReference type="Proteomes" id="UP000562254"/>
    </source>
</evidence>
<protein>
    <recommendedName>
        <fullName evidence="4">Methyltransferase</fullName>
        <ecNumber evidence="4">2.1.1.-</ecNumber>
    </recommendedName>
</protein>
<dbReference type="GO" id="GO:0008170">
    <property type="term" value="F:N-methyltransferase activity"/>
    <property type="evidence" value="ECO:0007669"/>
    <property type="project" value="InterPro"/>
</dbReference>
<feature type="domain" description="DNA methylase N-4/N-6" evidence="5">
    <location>
        <begin position="117"/>
        <end position="354"/>
    </location>
</feature>
<proteinExistence type="inferred from homology"/>
<gene>
    <name evidence="7" type="ORF">FHS88_003999</name>
</gene>
<dbReference type="CDD" id="cd02440">
    <property type="entry name" value="AdoMet_MTases"/>
    <property type="match status" value="1"/>
</dbReference>
<dbReference type="InterPro" id="IPR010093">
    <property type="entry name" value="SinI_DNA-bd"/>
</dbReference>
<evidence type="ECO:0000259" key="5">
    <source>
        <dbReference type="Pfam" id="PF01555"/>
    </source>
</evidence>
<organism evidence="7 8">
    <name type="scientific">Neoroseomonas alkaliterrae</name>
    <dbReference type="NCBI Taxonomy" id="1452450"/>
    <lineage>
        <taxon>Bacteria</taxon>
        <taxon>Pseudomonadati</taxon>
        <taxon>Pseudomonadota</taxon>
        <taxon>Alphaproteobacteria</taxon>
        <taxon>Acetobacterales</taxon>
        <taxon>Acetobacteraceae</taxon>
        <taxon>Neoroseomonas</taxon>
    </lineage>
</organism>
<dbReference type="Proteomes" id="UP000562254">
    <property type="component" value="Unassembled WGS sequence"/>
</dbReference>
<name>A0A840XT30_9PROT</name>
<dbReference type="InterPro" id="IPR036388">
    <property type="entry name" value="WH-like_DNA-bd_sf"/>
</dbReference>
<dbReference type="EC" id="2.1.1.-" evidence="4"/>
<dbReference type="GO" id="GO:0032259">
    <property type="term" value="P:methylation"/>
    <property type="evidence" value="ECO:0007669"/>
    <property type="project" value="UniProtKB-KW"/>
</dbReference>
<keyword evidence="8" id="KW-1185">Reference proteome</keyword>
<evidence type="ECO:0000256" key="1">
    <source>
        <dbReference type="ARBA" id="ARBA00022603"/>
    </source>
</evidence>
<keyword evidence="2" id="KW-0808">Transferase</keyword>
<dbReference type="InterPro" id="IPR001091">
    <property type="entry name" value="RM_Methyltransferase"/>
</dbReference>
<accession>A0A840XT30</accession>
<evidence type="ECO:0000256" key="4">
    <source>
        <dbReference type="RuleBase" id="RU362026"/>
    </source>
</evidence>
<comment type="caution">
    <text evidence="7">The sequence shown here is derived from an EMBL/GenBank/DDBJ whole genome shotgun (WGS) entry which is preliminary data.</text>
</comment>
<dbReference type="Gene3D" id="1.10.10.10">
    <property type="entry name" value="Winged helix-like DNA-binding domain superfamily/Winged helix DNA-binding domain"/>
    <property type="match status" value="1"/>
</dbReference>
<dbReference type="Pfam" id="PF01555">
    <property type="entry name" value="N6_N4_Mtase"/>
    <property type="match status" value="1"/>
</dbReference>
<evidence type="ECO:0000259" key="6">
    <source>
        <dbReference type="Pfam" id="PF12728"/>
    </source>
</evidence>
<evidence type="ECO:0000313" key="7">
    <source>
        <dbReference type="EMBL" id="MBB5691838.1"/>
    </source>
</evidence>
<feature type="domain" description="Helix-turn-helix" evidence="6">
    <location>
        <begin position="7"/>
        <end position="56"/>
    </location>
</feature>
<dbReference type="InterPro" id="IPR041657">
    <property type="entry name" value="HTH_17"/>
</dbReference>
<sequence length="375" mass="40811">MLQTLHTPKELAASLKLSLSTIRRAIRSGDLACVRAGKGRQIRISQAAVEEWLAGRSPAPSSADPSDKRHLHQPSAVLAPVGGVRKTREGDVGRGVRYSLLTADVVAGLRSLVAGSVNTICTSPPYFWQRDYGVDGQIGHEETIEGYVSSLVTAFSEAKRVLTDDGLLFLNLGDVFYNAKGQPHGRDRKHAARQLARRKLRAVDGPGLGLPRKSLIGLPWRVALGLQAKGWVLRSAVIWHRPNSLGEPTSHDRPWRTYEFVFILAKQPRYWFDRSALSAEEDIWTIKARPDNPYAHCAPFPAELVERCLACGCPPGGTVLDPFVGSGTTMLVALKSGRSAVGIDINDDYCALAERRIREEVAPGLIVDDAAAEAA</sequence>
<reference evidence="7 8" key="1">
    <citation type="submission" date="2020-08" db="EMBL/GenBank/DDBJ databases">
        <title>Genomic Encyclopedia of Type Strains, Phase IV (KMG-IV): sequencing the most valuable type-strain genomes for metagenomic binning, comparative biology and taxonomic classification.</title>
        <authorList>
            <person name="Goeker M."/>
        </authorList>
    </citation>
    <scope>NUCLEOTIDE SEQUENCE [LARGE SCALE GENOMIC DNA]</scope>
    <source>
        <strain evidence="7 8">DSM 25895</strain>
    </source>
</reference>
<dbReference type="Gene3D" id="3.40.50.150">
    <property type="entry name" value="Vaccinia Virus protein VP39"/>
    <property type="match status" value="1"/>
</dbReference>